<dbReference type="PANTHER" id="PTHR32282">
    <property type="entry name" value="BINDING PROTEIN TRANSPEPTIDASE, PUTATIVE-RELATED"/>
    <property type="match status" value="1"/>
</dbReference>
<dbReference type="InterPro" id="IPR012338">
    <property type="entry name" value="Beta-lactam/transpept-like"/>
</dbReference>
<dbReference type="InterPro" id="IPR036950">
    <property type="entry name" value="PBP_transglycosylase"/>
</dbReference>
<evidence type="ECO:0000256" key="15">
    <source>
        <dbReference type="ARBA" id="ARBA00034000"/>
    </source>
</evidence>
<feature type="transmembrane region" description="Helical" evidence="17">
    <location>
        <begin position="7"/>
        <end position="23"/>
    </location>
</feature>
<name>A0A1F6A0X3_9BACT</name>
<evidence type="ECO:0000313" key="21">
    <source>
        <dbReference type="Proteomes" id="UP000176253"/>
    </source>
</evidence>
<feature type="transmembrane region" description="Helical" evidence="17">
    <location>
        <begin position="78"/>
        <end position="101"/>
    </location>
</feature>
<dbReference type="EMBL" id="MFJM01000026">
    <property type="protein sequence ID" value="OGG17947.1"/>
    <property type="molecule type" value="Genomic_DNA"/>
</dbReference>
<dbReference type="InterPro" id="IPR050396">
    <property type="entry name" value="Glycosyltr_51/Transpeptidase"/>
</dbReference>
<dbReference type="Gene3D" id="3.40.710.10">
    <property type="entry name" value="DD-peptidase/beta-lactamase superfamily"/>
    <property type="match status" value="1"/>
</dbReference>
<dbReference type="InterPro" id="IPR001460">
    <property type="entry name" value="PCN-bd_Tpept"/>
</dbReference>
<organism evidence="20 21">
    <name type="scientific">Candidatus Gottesmanbacteria bacterium RIFCSPHIGHO2_02_FULL_39_14</name>
    <dbReference type="NCBI Taxonomy" id="1798383"/>
    <lineage>
        <taxon>Bacteria</taxon>
        <taxon>Candidatus Gottesmaniibacteriota</taxon>
    </lineage>
</organism>
<comment type="subcellular location">
    <subcellularLocation>
        <location evidence="1">Cell membrane</location>
    </subcellularLocation>
</comment>
<reference evidence="20 21" key="1">
    <citation type="journal article" date="2016" name="Nat. Commun.">
        <title>Thousands of microbial genomes shed light on interconnected biogeochemical processes in an aquifer system.</title>
        <authorList>
            <person name="Anantharaman K."/>
            <person name="Brown C.T."/>
            <person name="Hug L.A."/>
            <person name="Sharon I."/>
            <person name="Castelle C.J."/>
            <person name="Probst A.J."/>
            <person name="Thomas B.C."/>
            <person name="Singh A."/>
            <person name="Wilkins M.J."/>
            <person name="Karaoz U."/>
            <person name="Brodie E.L."/>
            <person name="Williams K.H."/>
            <person name="Hubbard S.S."/>
            <person name="Banfield J.F."/>
        </authorList>
    </citation>
    <scope>NUCLEOTIDE SEQUENCE [LARGE SCALE GENOMIC DNA]</scope>
</reference>
<keyword evidence="11" id="KW-0573">Peptidoglycan synthesis</keyword>
<keyword evidence="5" id="KW-0121">Carboxypeptidase</keyword>
<evidence type="ECO:0000256" key="13">
    <source>
        <dbReference type="ARBA" id="ARBA00023268"/>
    </source>
</evidence>
<dbReference type="SUPFAM" id="SSF53955">
    <property type="entry name" value="Lysozyme-like"/>
    <property type="match status" value="1"/>
</dbReference>
<comment type="catalytic activity">
    <reaction evidence="16">
        <text>[GlcNAc-(1-&gt;4)-Mur2Ac(oyl-L-Ala-gamma-D-Glu-L-Lys-D-Ala-D-Ala)](n)-di-trans,octa-cis-undecaprenyl diphosphate + beta-D-GlcNAc-(1-&gt;4)-Mur2Ac(oyl-L-Ala-gamma-D-Glu-L-Lys-D-Ala-D-Ala)-di-trans,octa-cis-undecaprenyl diphosphate = [GlcNAc-(1-&gt;4)-Mur2Ac(oyl-L-Ala-gamma-D-Glu-L-Lys-D-Ala-D-Ala)](n+1)-di-trans,octa-cis-undecaprenyl diphosphate + di-trans,octa-cis-undecaprenyl diphosphate + H(+)</text>
        <dbReference type="Rhea" id="RHEA:23708"/>
        <dbReference type="Rhea" id="RHEA-COMP:9602"/>
        <dbReference type="Rhea" id="RHEA-COMP:9603"/>
        <dbReference type="ChEBI" id="CHEBI:15378"/>
        <dbReference type="ChEBI" id="CHEBI:58405"/>
        <dbReference type="ChEBI" id="CHEBI:60033"/>
        <dbReference type="ChEBI" id="CHEBI:78435"/>
        <dbReference type="EC" id="2.4.99.28"/>
    </reaction>
</comment>
<keyword evidence="9" id="KW-0378">Hydrolase</keyword>
<evidence type="ECO:0000256" key="4">
    <source>
        <dbReference type="ARBA" id="ARBA00022475"/>
    </source>
</evidence>
<dbReference type="InterPro" id="IPR023346">
    <property type="entry name" value="Lysozyme-like_dom_sf"/>
</dbReference>
<evidence type="ECO:0000256" key="5">
    <source>
        <dbReference type="ARBA" id="ARBA00022645"/>
    </source>
</evidence>
<evidence type="ECO:0000256" key="7">
    <source>
        <dbReference type="ARBA" id="ARBA00022676"/>
    </source>
</evidence>
<evidence type="ECO:0000256" key="1">
    <source>
        <dbReference type="ARBA" id="ARBA00004236"/>
    </source>
</evidence>
<evidence type="ECO:0000256" key="12">
    <source>
        <dbReference type="ARBA" id="ARBA00023136"/>
    </source>
</evidence>
<evidence type="ECO:0000256" key="10">
    <source>
        <dbReference type="ARBA" id="ARBA00022960"/>
    </source>
</evidence>
<accession>A0A1F6A0X3</accession>
<dbReference type="SUPFAM" id="SSF56601">
    <property type="entry name" value="beta-lactamase/transpeptidase-like"/>
    <property type="match status" value="1"/>
</dbReference>
<evidence type="ECO:0000256" key="9">
    <source>
        <dbReference type="ARBA" id="ARBA00022801"/>
    </source>
</evidence>
<dbReference type="GO" id="GO:0005886">
    <property type="term" value="C:plasma membrane"/>
    <property type="evidence" value="ECO:0007669"/>
    <property type="project" value="UniProtKB-SubCell"/>
</dbReference>
<evidence type="ECO:0000256" key="6">
    <source>
        <dbReference type="ARBA" id="ARBA00022670"/>
    </source>
</evidence>
<dbReference type="FunFam" id="1.10.3810.10:FF:000001">
    <property type="entry name" value="Penicillin-binding protein 1A"/>
    <property type="match status" value="1"/>
</dbReference>
<feature type="domain" description="Penicillin-binding protein transpeptidase" evidence="18">
    <location>
        <begin position="396"/>
        <end position="679"/>
    </location>
</feature>
<evidence type="ECO:0000256" key="3">
    <source>
        <dbReference type="ARBA" id="ARBA00007739"/>
    </source>
</evidence>
<evidence type="ECO:0000256" key="17">
    <source>
        <dbReference type="SAM" id="Phobius"/>
    </source>
</evidence>
<feature type="domain" description="Glycosyl transferase family 51" evidence="19">
    <location>
        <begin position="135"/>
        <end position="308"/>
    </location>
</feature>
<keyword evidence="10" id="KW-0133">Cell shape</keyword>
<evidence type="ECO:0000256" key="11">
    <source>
        <dbReference type="ARBA" id="ARBA00022984"/>
    </source>
</evidence>
<dbReference type="GO" id="GO:0071555">
    <property type="term" value="P:cell wall organization"/>
    <property type="evidence" value="ECO:0007669"/>
    <property type="project" value="UniProtKB-KW"/>
</dbReference>
<proteinExistence type="inferred from homology"/>
<dbReference type="GO" id="GO:0009252">
    <property type="term" value="P:peptidoglycan biosynthetic process"/>
    <property type="evidence" value="ECO:0007669"/>
    <property type="project" value="UniProtKB-KW"/>
</dbReference>
<dbReference type="GO" id="GO:0008360">
    <property type="term" value="P:regulation of cell shape"/>
    <property type="evidence" value="ECO:0007669"/>
    <property type="project" value="UniProtKB-KW"/>
</dbReference>
<feature type="transmembrane region" description="Helical" evidence="17">
    <location>
        <begin position="29"/>
        <end position="52"/>
    </location>
</feature>
<keyword evidence="7" id="KW-0328">Glycosyltransferase</keyword>
<dbReference type="STRING" id="1798383.A3D78_07395"/>
<keyword evidence="17" id="KW-0812">Transmembrane</keyword>
<keyword evidence="12 17" id="KW-0472">Membrane</keyword>
<dbReference type="Pfam" id="PF00912">
    <property type="entry name" value="Transgly"/>
    <property type="match status" value="1"/>
</dbReference>
<evidence type="ECO:0000259" key="18">
    <source>
        <dbReference type="Pfam" id="PF00905"/>
    </source>
</evidence>
<keyword evidence="4" id="KW-1003">Cell membrane</keyword>
<protein>
    <submittedName>
        <fullName evidence="20">Uncharacterized protein</fullName>
    </submittedName>
</protein>
<keyword evidence="13" id="KW-0511">Multifunctional enzyme</keyword>
<evidence type="ECO:0000256" key="16">
    <source>
        <dbReference type="ARBA" id="ARBA00049902"/>
    </source>
</evidence>
<dbReference type="AlphaFoldDB" id="A0A1F6A0X3"/>
<dbReference type="Gene3D" id="1.10.3810.10">
    <property type="entry name" value="Biosynthetic peptidoglycan transglycosylase-like"/>
    <property type="match status" value="1"/>
</dbReference>
<comment type="caution">
    <text evidence="20">The sequence shown here is derived from an EMBL/GenBank/DDBJ whole genome shotgun (WGS) entry which is preliminary data.</text>
</comment>
<gene>
    <name evidence="20" type="ORF">A3D78_07395</name>
</gene>
<evidence type="ECO:0000313" key="20">
    <source>
        <dbReference type="EMBL" id="OGG17947.1"/>
    </source>
</evidence>
<dbReference type="InterPro" id="IPR001264">
    <property type="entry name" value="Glyco_trans_51"/>
</dbReference>
<dbReference type="GO" id="GO:0008658">
    <property type="term" value="F:penicillin binding"/>
    <property type="evidence" value="ECO:0007669"/>
    <property type="project" value="InterPro"/>
</dbReference>
<evidence type="ECO:0000256" key="2">
    <source>
        <dbReference type="ARBA" id="ARBA00007090"/>
    </source>
</evidence>
<keyword evidence="17" id="KW-1133">Transmembrane helix</keyword>
<comment type="similarity">
    <text evidence="2">In the C-terminal section; belongs to the transpeptidase family.</text>
</comment>
<keyword evidence="14" id="KW-0961">Cell wall biogenesis/degradation</keyword>
<keyword evidence="6" id="KW-0645">Protease</keyword>
<dbReference type="Pfam" id="PF00905">
    <property type="entry name" value="Transpeptidase"/>
    <property type="match status" value="1"/>
</dbReference>
<dbReference type="NCBIfam" id="TIGR02074">
    <property type="entry name" value="PBP_1a_fam"/>
    <property type="match status" value="1"/>
</dbReference>
<dbReference type="PANTHER" id="PTHR32282:SF11">
    <property type="entry name" value="PENICILLIN-BINDING PROTEIN 1B"/>
    <property type="match status" value="1"/>
</dbReference>
<dbReference type="GO" id="GO:0009002">
    <property type="term" value="F:serine-type D-Ala-D-Ala carboxypeptidase activity"/>
    <property type="evidence" value="ECO:0007669"/>
    <property type="project" value="UniProtKB-EC"/>
</dbReference>
<evidence type="ECO:0000256" key="14">
    <source>
        <dbReference type="ARBA" id="ARBA00023316"/>
    </source>
</evidence>
<dbReference type="Proteomes" id="UP000176253">
    <property type="component" value="Unassembled WGS sequence"/>
</dbReference>
<dbReference type="GO" id="GO:0008955">
    <property type="term" value="F:peptidoglycan glycosyltransferase activity"/>
    <property type="evidence" value="ECO:0007669"/>
    <property type="project" value="UniProtKB-EC"/>
</dbReference>
<evidence type="ECO:0000259" key="19">
    <source>
        <dbReference type="Pfam" id="PF00912"/>
    </source>
</evidence>
<dbReference type="GO" id="GO:0006508">
    <property type="term" value="P:proteolysis"/>
    <property type="evidence" value="ECO:0007669"/>
    <property type="project" value="UniProtKB-KW"/>
</dbReference>
<keyword evidence="8" id="KW-0808">Transferase</keyword>
<evidence type="ECO:0000256" key="8">
    <source>
        <dbReference type="ARBA" id="ARBA00022679"/>
    </source>
</evidence>
<comment type="similarity">
    <text evidence="3">In the N-terminal section; belongs to the glycosyltransferase 51 family.</text>
</comment>
<sequence>MSRFGNFIISLLIIPLYIFKQIGELIIETIIYIISAIFSTYKLFILSFYEFLKLPYRLLRFLIVKSRRKKRNKLRKKLSLAVIKTKYFLLGIFFLGMIISFQQLHSFVINLPNPRQINLAGFPVTSKIYDRDGILLYEIYERFNRTPIKLNQVPKYVIEATIATEDEEFYLHNGISLRGISRALIHNLTSDSLEGGSTITQQLIRSTYLTPEKTLIRKLKEIILSIWIEAIYSKNQILEMYLNQVPYGGTAWGIEAAAKTYFNKKTSELNLAEAAFLAGLPAAPTKYQPFGNPEKIYKKRQEEVLKRMLKESFINNKEYSEAIAFPLNITEPRIPIAAPHFVMYTKELLNKYYGPRLIEQGGLRIYTTLDLILQEEVQKIVYEAVEQLKELKVANGAALVTNPINGEILAMVGSADYYDRENDGNVNVTQSRRQPGSAIKVVNYATALQNGFTAATIINDSPVSFHIAGQPEYRPVNYDGKFHGRVTMRTALGSSYNVPAVKVLNSYGVDRMIETGKKMGIDSWDEKGRFGLSLTLGGGEVTMMDMAEVYGTLAYGGIRQNLTPLVKITDYNGKNIPIPKMGKIIRAIPETVAFILTSILTDNDARTPAFGSNSLLNIPGKWVAVKTGTSDNKRDNWTIGYTTDYVVTVWVGNNDNSPMNPSLTSGITGAAPIWREIMEIFLKDKDSQPFIKPDGIITVKCNNKDEYFIEGTFTGRECPNLTPEQKVQTEN</sequence>
<comment type="catalytic activity">
    <reaction evidence="15">
        <text>Preferential cleavage: (Ac)2-L-Lys-D-Ala-|-D-Ala. Also transpeptidation of peptidyl-alanyl moieties that are N-acyl substituents of D-alanine.</text>
        <dbReference type="EC" id="3.4.16.4"/>
    </reaction>
</comment>
<dbReference type="GO" id="GO:0030288">
    <property type="term" value="C:outer membrane-bounded periplasmic space"/>
    <property type="evidence" value="ECO:0007669"/>
    <property type="project" value="TreeGrafter"/>
</dbReference>